<name>X1IBP0_9ZZZZ</name>
<gene>
    <name evidence="1" type="ORF">S03H2_41017</name>
</gene>
<sequence length="273" mass="31563">RVPAYWRDVAKSRSDLAFRNDFWRRWNRVTPGQVAKNRVLRVLLIGRTSQKQLKYEEKVLTDIVNETGGSIRPARQVDEAIFMAANAVGMWKATGFFGECDGGIESPKCIDKTREIYIKKLKEYEHKSDYLDQKGDSPWYMPFGLGRVYYTELHGWPDAAKVDPEDPEYQPEIMDRILRWRTSETHKISLETGMKSFFFGQAQPMGLSEPANQHFSVWIDRFKEEFDPKGLAAPGQPYIPDRMFQEHFPAAITDDMRQAVKKAEAGPWMGNSE</sequence>
<proteinExistence type="predicted"/>
<comment type="caution">
    <text evidence="1">The sequence shown here is derived from an EMBL/GenBank/DDBJ whole genome shotgun (WGS) entry which is preliminary data.</text>
</comment>
<dbReference type="EMBL" id="BARU01025460">
    <property type="protein sequence ID" value="GAH66700.1"/>
    <property type="molecule type" value="Genomic_DNA"/>
</dbReference>
<protein>
    <submittedName>
        <fullName evidence="1">Uncharacterized protein</fullName>
    </submittedName>
</protein>
<organism evidence="1">
    <name type="scientific">marine sediment metagenome</name>
    <dbReference type="NCBI Taxonomy" id="412755"/>
    <lineage>
        <taxon>unclassified sequences</taxon>
        <taxon>metagenomes</taxon>
        <taxon>ecological metagenomes</taxon>
    </lineage>
</organism>
<feature type="non-terminal residue" evidence="1">
    <location>
        <position position="1"/>
    </location>
</feature>
<feature type="non-terminal residue" evidence="1">
    <location>
        <position position="273"/>
    </location>
</feature>
<reference evidence="1" key="1">
    <citation type="journal article" date="2014" name="Front. Microbiol.">
        <title>High frequency of phylogenetically diverse reductive dehalogenase-homologous genes in deep subseafloor sedimentary metagenomes.</title>
        <authorList>
            <person name="Kawai M."/>
            <person name="Futagami T."/>
            <person name="Toyoda A."/>
            <person name="Takaki Y."/>
            <person name="Nishi S."/>
            <person name="Hori S."/>
            <person name="Arai W."/>
            <person name="Tsubouchi T."/>
            <person name="Morono Y."/>
            <person name="Uchiyama I."/>
            <person name="Ito T."/>
            <person name="Fujiyama A."/>
            <person name="Inagaki F."/>
            <person name="Takami H."/>
        </authorList>
    </citation>
    <scope>NUCLEOTIDE SEQUENCE</scope>
    <source>
        <strain evidence="1">Expedition CK06-06</strain>
    </source>
</reference>
<evidence type="ECO:0000313" key="1">
    <source>
        <dbReference type="EMBL" id="GAH66700.1"/>
    </source>
</evidence>
<dbReference type="AlphaFoldDB" id="X1IBP0"/>
<accession>X1IBP0</accession>